<dbReference type="Proteomes" id="UP000023152">
    <property type="component" value="Unassembled WGS sequence"/>
</dbReference>
<gene>
    <name evidence="2" type="ORF">RFI_26195</name>
</gene>
<protein>
    <submittedName>
        <fullName evidence="2">Uncharacterized protein</fullName>
    </submittedName>
</protein>
<organism evidence="2 3">
    <name type="scientific">Reticulomyxa filosa</name>
    <dbReference type="NCBI Taxonomy" id="46433"/>
    <lineage>
        <taxon>Eukaryota</taxon>
        <taxon>Sar</taxon>
        <taxon>Rhizaria</taxon>
        <taxon>Retaria</taxon>
        <taxon>Foraminifera</taxon>
        <taxon>Monothalamids</taxon>
        <taxon>Reticulomyxidae</taxon>
        <taxon>Reticulomyxa</taxon>
    </lineage>
</organism>
<evidence type="ECO:0000313" key="2">
    <source>
        <dbReference type="EMBL" id="ETO11180.1"/>
    </source>
</evidence>
<dbReference type="AlphaFoldDB" id="X6MDR0"/>
<reference evidence="2 3" key="1">
    <citation type="journal article" date="2013" name="Curr. Biol.">
        <title>The Genome of the Foraminiferan Reticulomyxa filosa.</title>
        <authorList>
            <person name="Glockner G."/>
            <person name="Hulsmann N."/>
            <person name="Schleicher M."/>
            <person name="Noegel A.A."/>
            <person name="Eichinger L."/>
            <person name="Gallinger C."/>
            <person name="Pawlowski J."/>
            <person name="Sierra R."/>
            <person name="Euteneuer U."/>
            <person name="Pillet L."/>
            <person name="Moustafa A."/>
            <person name="Platzer M."/>
            <person name="Groth M."/>
            <person name="Szafranski K."/>
            <person name="Schliwa M."/>
        </authorList>
    </citation>
    <scope>NUCLEOTIDE SEQUENCE [LARGE SCALE GENOMIC DNA]</scope>
</reference>
<feature type="non-terminal residue" evidence="2">
    <location>
        <position position="264"/>
    </location>
</feature>
<dbReference type="EMBL" id="ASPP01022677">
    <property type="protein sequence ID" value="ETO11180.1"/>
    <property type="molecule type" value="Genomic_DNA"/>
</dbReference>
<evidence type="ECO:0000256" key="1">
    <source>
        <dbReference type="SAM" id="MobiDB-lite"/>
    </source>
</evidence>
<feature type="compositionally biased region" description="Low complexity" evidence="1">
    <location>
        <begin position="243"/>
        <end position="256"/>
    </location>
</feature>
<sequence>MSAVVSPVNQNSWYKYVSINGYEKEHPLSMYIRTCRPLATHNLKKKNTHKHKKKKKKEPINKQFVVCVCVANDVARSPSLSPSPPPNSSSSLYWRTLCYQLSNFEFEGDLKLVTDQKIYRVGLLFLSSQIDEQHKHLLWERCNQKEAQSSLRSEDKSKAKGAEESETLQLSLPMSADETKNVQLSVCNEAANETVIAPPKSEKKLSSDAKKTWQGWLSKRKSIGDILNRRSKAMGGEAILAQSSSSSSPSSSLLPSCMSTTSDN</sequence>
<keyword evidence="3" id="KW-1185">Reference proteome</keyword>
<proteinExistence type="predicted"/>
<accession>X6MDR0</accession>
<feature type="region of interest" description="Disordered" evidence="1">
    <location>
        <begin position="237"/>
        <end position="264"/>
    </location>
</feature>
<name>X6MDR0_RETFI</name>
<evidence type="ECO:0000313" key="3">
    <source>
        <dbReference type="Proteomes" id="UP000023152"/>
    </source>
</evidence>
<comment type="caution">
    <text evidence="2">The sequence shown here is derived from an EMBL/GenBank/DDBJ whole genome shotgun (WGS) entry which is preliminary data.</text>
</comment>